<sequence>METVDTAVHAANYAFFFSNSGMVAVSLLIAAGVCISLSVNILRHEKASFRSKKTL</sequence>
<reference evidence="2 3" key="1">
    <citation type="submission" date="2024-02" db="EMBL/GenBank/DDBJ databases">
        <title>Bacteria isolated from the canopy kelp, Nereocystis luetkeana.</title>
        <authorList>
            <person name="Pfister C.A."/>
            <person name="Younker I.T."/>
            <person name="Light S.H."/>
        </authorList>
    </citation>
    <scope>NUCLEOTIDE SEQUENCE [LARGE SCALE GENOMIC DNA]</scope>
    <source>
        <strain evidence="2 3">TI.5.07</strain>
    </source>
</reference>
<evidence type="ECO:0000256" key="1">
    <source>
        <dbReference type="SAM" id="Phobius"/>
    </source>
</evidence>
<comment type="caution">
    <text evidence="2">The sequence shown here is derived from an EMBL/GenBank/DDBJ whole genome shotgun (WGS) entry which is preliminary data.</text>
</comment>
<dbReference type="EMBL" id="JBAKAP010000003">
    <property type="protein sequence ID" value="MEL0616028.1"/>
    <property type="molecule type" value="Genomic_DNA"/>
</dbReference>
<feature type="transmembrane region" description="Helical" evidence="1">
    <location>
        <begin position="20"/>
        <end position="42"/>
    </location>
</feature>
<name>A0ABU9GC22_COBMA</name>
<organism evidence="2 3">
    <name type="scientific">Cobetia marina</name>
    <name type="common">Deleya marina</name>
    <dbReference type="NCBI Taxonomy" id="28258"/>
    <lineage>
        <taxon>Bacteria</taxon>
        <taxon>Pseudomonadati</taxon>
        <taxon>Pseudomonadota</taxon>
        <taxon>Gammaproteobacteria</taxon>
        <taxon>Oceanospirillales</taxon>
        <taxon>Halomonadaceae</taxon>
        <taxon>Cobetia</taxon>
    </lineage>
</organism>
<gene>
    <name evidence="2" type="ORF">V6243_04225</name>
</gene>
<protein>
    <recommendedName>
        <fullName evidence="4">Heme exporter protein D</fullName>
    </recommendedName>
</protein>
<keyword evidence="3" id="KW-1185">Reference proteome</keyword>
<evidence type="ECO:0000313" key="2">
    <source>
        <dbReference type="EMBL" id="MEL0616028.1"/>
    </source>
</evidence>
<dbReference type="GeneID" id="43179655"/>
<dbReference type="RefSeq" id="WP_157109453.1">
    <property type="nucleotide sequence ID" value="NZ_BJOH01000003.1"/>
</dbReference>
<keyword evidence="1" id="KW-0812">Transmembrane</keyword>
<evidence type="ECO:0000313" key="3">
    <source>
        <dbReference type="Proteomes" id="UP001378242"/>
    </source>
</evidence>
<accession>A0ABU9GC22</accession>
<dbReference type="Proteomes" id="UP001378242">
    <property type="component" value="Unassembled WGS sequence"/>
</dbReference>
<keyword evidence="1" id="KW-0472">Membrane</keyword>
<evidence type="ECO:0008006" key="4">
    <source>
        <dbReference type="Google" id="ProtNLM"/>
    </source>
</evidence>
<proteinExistence type="predicted"/>
<keyword evidence="1" id="KW-1133">Transmembrane helix</keyword>